<proteinExistence type="inferred from homology"/>
<evidence type="ECO:0000256" key="5">
    <source>
        <dbReference type="ARBA" id="ARBA00022801"/>
    </source>
</evidence>
<keyword evidence="12" id="KW-0175">Coiled coil</keyword>
<dbReference type="GO" id="GO:0009117">
    <property type="term" value="P:nucleotide metabolic process"/>
    <property type="evidence" value="ECO:0007669"/>
    <property type="project" value="UniProtKB-KW"/>
</dbReference>
<dbReference type="InterPro" id="IPR020922">
    <property type="entry name" value="dITP/XTP_pyrophosphatase"/>
</dbReference>
<feature type="binding site" evidence="10">
    <location>
        <position position="71"/>
    </location>
    <ligand>
        <name>substrate</name>
    </ligand>
</feature>
<dbReference type="Gene3D" id="3.90.950.10">
    <property type="match status" value="1"/>
</dbReference>
<feature type="binding site" evidence="10">
    <location>
        <begin position="179"/>
        <end position="180"/>
    </location>
    <ligand>
        <name>substrate</name>
    </ligand>
</feature>
<evidence type="ECO:0000313" key="15">
    <source>
        <dbReference type="EMBL" id="MBV3123328.1"/>
    </source>
</evidence>
<reference evidence="14 16" key="1">
    <citation type="journal article" date="2019" name="Nat. Med.">
        <title>A library of human gut bacterial isolates paired with longitudinal multiomics data enables mechanistic microbiome research.</title>
        <authorList>
            <person name="Poyet M."/>
            <person name="Groussin M."/>
            <person name="Gibbons S.M."/>
            <person name="Avila-Pacheco J."/>
            <person name="Jiang X."/>
            <person name="Kearney S.M."/>
            <person name="Perrotta A.R."/>
            <person name="Berdy B."/>
            <person name="Zhao S."/>
            <person name="Lieberman T.D."/>
            <person name="Swanson P.K."/>
            <person name="Smith M."/>
            <person name="Roesemann S."/>
            <person name="Alexander J.E."/>
            <person name="Rich S.A."/>
            <person name="Livny J."/>
            <person name="Vlamakis H."/>
            <person name="Clish C."/>
            <person name="Bullock K."/>
            <person name="Deik A."/>
            <person name="Scott J."/>
            <person name="Pierce K.A."/>
            <person name="Xavier R.J."/>
            <person name="Alm E.J."/>
        </authorList>
    </citation>
    <scope>NUCLEOTIDE SEQUENCE [LARGE SCALE GENOMIC DNA]</scope>
    <source>
        <strain evidence="14 16">BIOML-A25</strain>
    </source>
</reference>
<keyword evidence="7 10" id="KW-0546">Nucleotide metabolism</keyword>
<dbReference type="AlphaFoldDB" id="A0A076INL4"/>
<dbReference type="Proteomes" id="UP000481700">
    <property type="component" value="Unassembled WGS sequence"/>
</dbReference>
<keyword evidence="5 10" id="KW-0378">Hydrolase</keyword>
<dbReference type="EMBL" id="VVZV01000002">
    <property type="protein sequence ID" value="KAA5324046.1"/>
    <property type="molecule type" value="Genomic_DNA"/>
</dbReference>
<comment type="caution">
    <text evidence="14">The sequence shown here is derived from an EMBL/GenBank/DDBJ whole genome shotgun (WGS) entry which is preliminary data.</text>
</comment>
<comment type="cofactor">
    <cofactor evidence="10">
        <name>Mg(2+)</name>
        <dbReference type="ChEBI" id="CHEBI:18420"/>
    </cofactor>
    <text evidence="10">Binds 1 Mg(2+) ion per subunit.</text>
</comment>
<feature type="active site" description="Proton acceptor" evidence="10">
    <location>
        <position position="70"/>
    </location>
</feature>
<feature type="binding site" evidence="10">
    <location>
        <position position="174"/>
    </location>
    <ligand>
        <name>substrate</name>
    </ligand>
</feature>
<evidence type="ECO:0000313" key="14">
    <source>
        <dbReference type="EMBL" id="KAA5324046.1"/>
    </source>
</evidence>
<protein>
    <recommendedName>
        <fullName evidence="10">dITP/XTP pyrophosphatase</fullName>
        <ecNumber evidence="10">3.6.1.66</ecNumber>
    </recommendedName>
    <alternativeName>
        <fullName evidence="10">Non-canonical purine NTP pyrophosphatase</fullName>
    </alternativeName>
    <alternativeName>
        <fullName evidence="10">Non-standard purine NTP pyrophosphatase</fullName>
    </alternativeName>
    <alternativeName>
        <fullName evidence="10">Nucleoside-triphosphate diphosphatase</fullName>
    </alternativeName>
    <alternativeName>
        <fullName evidence="10">Nucleoside-triphosphate pyrophosphatase</fullName>
        <shortName evidence="10">NTPase</shortName>
    </alternativeName>
</protein>
<dbReference type="EMBL" id="BQOB01000001">
    <property type="protein sequence ID" value="GKH80464.1"/>
    <property type="molecule type" value="Genomic_DNA"/>
</dbReference>
<evidence type="ECO:0000256" key="10">
    <source>
        <dbReference type="HAMAP-Rule" id="MF_01405"/>
    </source>
</evidence>
<evidence type="ECO:0000256" key="2">
    <source>
        <dbReference type="ARBA" id="ARBA00011738"/>
    </source>
</evidence>
<dbReference type="SUPFAM" id="SSF52972">
    <property type="entry name" value="ITPase-like"/>
    <property type="match status" value="1"/>
</dbReference>
<evidence type="ECO:0000256" key="11">
    <source>
        <dbReference type="RuleBase" id="RU003781"/>
    </source>
</evidence>
<sequence>MKKKLVFATNNAHKLDEISSILGEKVELLSLKDIHCHVDIPETADTLEGNAMLKAEYIYKNYGLDCFADDTGLEVEALNGAPGVYSARYAGSEGHNAEANMQKLLQNMQGVQNRKAQFRTAICLILDGKKHLFEGIVKGEIIKEKRGSSGFGYDPIFVPEGYTKTFAEMGNETKNKISHRALAVEKLCRFLKA</sequence>
<dbReference type="Proteomes" id="UP001055104">
    <property type="component" value="Unassembled WGS sequence"/>
</dbReference>
<dbReference type="NCBIfam" id="NF011398">
    <property type="entry name" value="PRK14823.1"/>
    <property type="match status" value="1"/>
</dbReference>
<evidence type="ECO:0000256" key="1">
    <source>
        <dbReference type="ARBA" id="ARBA00008023"/>
    </source>
</evidence>
<comment type="subunit">
    <text evidence="2 10">Homodimer.</text>
</comment>
<feature type="binding site" evidence="10">
    <location>
        <begin position="151"/>
        <end position="154"/>
    </location>
    <ligand>
        <name>substrate</name>
    </ligand>
</feature>
<dbReference type="CDD" id="cd00515">
    <property type="entry name" value="HAM1"/>
    <property type="match status" value="1"/>
</dbReference>
<feature type="binding site" evidence="10">
    <location>
        <begin position="9"/>
        <end position="14"/>
    </location>
    <ligand>
        <name>substrate</name>
    </ligand>
</feature>
<dbReference type="InterPro" id="IPR029001">
    <property type="entry name" value="ITPase-like_fam"/>
</dbReference>
<comment type="caution">
    <text evidence="10">Lacks conserved residue(s) required for the propagation of feature annotation.</text>
</comment>
<accession>A0A076INL4</accession>
<dbReference type="PANTHER" id="PTHR11067:SF9">
    <property type="entry name" value="INOSINE TRIPHOSPHATE PYROPHOSPHATASE"/>
    <property type="match status" value="1"/>
</dbReference>
<dbReference type="GO" id="GO:0005829">
    <property type="term" value="C:cytosol"/>
    <property type="evidence" value="ECO:0007669"/>
    <property type="project" value="TreeGrafter"/>
</dbReference>
<evidence type="ECO:0000256" key="8">
    <source>
        <dbReference type="ARBA" id="ARBA00051875"/>
    </source>
</evidence>
<comment type="function">
    <text evidence="10">Pyrophosphatase that catalyzes the hydrolysis of nucleoside triphosphates to their monophosphate derivatives, with a high preference for the non-canonical purine nucleotides XTP (xanthosine triphosphate), dITP (deoxyinosine triphosphate) and ITP. Seems to function as a house-cleaning enzyme that removes non-canonical purine nucleotides from the nucleotide pool, thus preventing their incorporation into DNA/RNA and avoiding chromosomal lesions.</text>
</comment>
<keyword evidence="3 10" id="KW-0479">Metal-binding</keyword>
<dbReference type="HAMAP" id="MF_01405">
    <property type="entry name" value="Non_canon_purine_NTPase"/>
    <property type="match status" value="1"/>
</dbReference>
<dbReference type="InterPro" id="IPR002637">
    <property type="entry name" value="RdgB/HAM1"/>
</dbReference>
<comment type="catalytic activity">
    <reaction evidence="8 10">
        <text>dITP + H2O = dIMP + diphosphate + H(+)</text>
        <dbReference type="Rhea" id="RHEA:28342"/>
        <dbReference type="ChEBI" id="CHEBI:15377"/>
        <dbReference type="ChEBI" id="CHEBI:15378"/>
        <dbReference type="ChEBI" id="CHEBI:33019"/>
        <dbReference type="ChEBI" id="CHEBI:61194"/>
        <dbReference type="ChEBI" id="CHEBI:61382"/>
        <dbReference type="EC" id="3.6.1.66"/>
    </reaction>
</comment>
<organism evidence="14 16">
    <name type="scientific">Phocaeicola dorei</name>
    <dbReference type="NCBI Taxonomy" id="357276"/>
    <lineage>
        <taxon>Bacteria</taxon>
        <taxon>Pseudomonadati</taxon>
        <taxon>Bacteroidota</taxon>
        <taxon>Bacteroidia</taxon>
        <taxon>Bacteroidales</taxon>
        <taxon>Bacteroidaceae</taxon>
        <taxon>Phocaeicola</taxon>
    </lineage>
</organism>
<dbReference type="GO" id="GO:0036220">
    <property type="term" value="F:ITP diphosphatase activity"/>
    <property type="evidence" value="ECO:0007669"/>
    <property type="project" value="UniProtKB-UniRule"/>
</dbReference>
<feature type="coiled-coil region" evidence="12">
    <location>
        <begin position="94"/>
        <end position="121"/>
    </location>
</feature>
<comment type="catalytic activity">
    <reaction evidence="9 10">
        <text>XTP + H2O = XMP + diphosphate + H(+)</text>
        <dbReference type="Rhea" id="RHEA:28610"/>
        <dbReference type="ChEBI" id="CHEBI:15377"/>
        <dbReference type="ChEBI" id="CHEBI:15378"/>
        <dbReference type="ChEBI" id="CHEBI:33019"/>
        <dbReference type="ChEBI" id="CHEBI:57464"/>
        <dbReference type="ChEBI" id="CHEBI:61314"/>
        <dbReference type="EC" id="3.6.1.66"/>
    </reaction>
</comment>
<keyword evidence="4 10" id="KW-0547">Nucleotide-binding</keyword>
<evidence type="ECO:0000256" key="4">
    <source>
        <dbReference type="ARBA" id="ARBA00022741"/>
    </source>
</evidence>
<dbReference type="eggNOG" id="COG0127">
    <property type="taxonomic scope" value="Bacteria"/>
</dbReference>
<reference evidence="13" key="3">
    <citation type="submission" date="2022-01" db="EMBL/GenBank/DDBJ databases">
        <title>Novel bile acid biosynthetic pathways are enriched in the microbiome of centenarians.</title>
        <authorList>
            <person name="Sato Y."/>
            <person name="Atarashi K."/>
            <person name="Plichta R.D."/>
            <person name="Arai Y."/>
            <person name="Sasajima S."/>
            <person name="Kearney M.S."/>
            <person name="Suda W."/>
            <person name="Takeshita K."/>
            <person name="Sasaki T."/>
            <person name="Okamoto S."/>
            <person name="Skelly N.A."/>
            <person name="Okamura Y."/>
            <person name="Vlamakis H."/>
            <person name="Li Y."/>
            <person name="Tanoue T."/>
            <person name="Takei H."/>
            <person name="Nittono H."/>
            <person name="Narushima S."/>
            <person name="Irie J."/>
            <person name="Itoh H."/>
            <person name="Moriya K."/>
            <person name="Sugiura Y."/>
            <person name="Suematsu M."/>
            <person name="Moritoki N."/>
            <person name="Shibata S."/>
            <person name="Littman R.D."/>
            <person name="Fischbach A.M."/>
            <person name="Uwamino Y."/>
            <person name="Inoue T."/>
            <person name="Honda A."/>
            <person name="Hattori M."/>
            <person name="Murai T."/>
            <person name="Xavier J.R."/>
            <person name="Hirose N."/>
            <person name="Honda K."/>
        </authorList>
    </citation>
    <scope>NUCLEOTIDE SEQUENCE</scope>
    <source>
        <strain evidence="13">CE91-St7</strain>
    </source>
</reference>
<evidence type="ECO:0000313" key="16">
    <source>
        <dbReference type="Proteomes" id="UP000481700"/>
    </source>
</evidence>
<comment type="similarity">
    <text evidence="1 10 11">Belongs to the HAM1 NTPase family.</text>
</comment>
<dbReference type="FunFam" id="3.90.950.10:FF:000001">
    <property type="entry name" value="dITP/XTP pyrophosphatase"/>
    <property type="match status" value="1"/>
</dbReference>
<dbReference type="GO" id="GO:0036222">
    <property type="term" value="F:XTP diphosphatase activity"/>
    <property type="evidence" value="ECO:0007669"/>
    <property type="project" value="UniProtKB-UniRule"/>
</dbReference>
<dbReference type="GO" id="GO:0017111">
    <property type="term" value="F:ribonucleoside triphosphate phosphatase activity"/>
    <property type="evidence" value="ECO:0007669"/>
    <property type="project" value="InterPro"/>
</dbReference>
<reference evidence="15" key="2">
    <citation type="submission" date="2021-06" db="EMBL/GenBank/DDBJ databases">
        <title>Collection of gut derived symbiotic bacterial strains cultured from healthy donors.</title>
        <authorList>
            <person name="Lin H."/>
            <person name="Littmann E."/>
            <person name="Pamer E.G."/>
        </authorList>
    </citation>
    <scope>NUCLEOTIDE SEQUENCE</scope>
    <source>
        <strain evidence="15">MSK.5.10</strain>
    </source>
</reference>
<gene>
    <name evidence="13" type="ORF">CE91St7_13480</name>
    <name evidence="14" type="ORF">F2Z07_03125</name>
    <name evidence="15" type="ORF">KSU80_09055</name>
</gene>
<feature type="binding site" evidence="10">
    <location>
        <position position="70"/>
    </location>
    <ligand>
        <name>Mg(2+)</name>
        <dbReference type="ChEBI" id="CHEBI:18420"/>
    </ligand>
</feature>
<evidence type="ECO:0000256" key="6">
    <source>
        <dbReference type="ARBA" id="ARBA00022842"/>
    </source>
</evidence>
<keyword evidence="6 10" id="KW-0460">Magnesium</keyword>
<evidence type="ECO:0000256" key="3">
    <source>
        <dbReference type="ARBA" id="ARBA00022723"/>
    </source>
</evidence>
<dbReference type="KEGG" id="bdo:EL88_00230"/>
<dbReference type="Pfam" id="PF01725">
    <property type="entry name" value="Ham1p_like"/>
    <property type="match status" value="1"/>
</dbReference>
<dbReference type="PANTHER" id="PTHR11067">
    <property type="entry name" value="INOSINE TRIPHOSPHATE PYROPHOSPHATASE/HAM1 PROTEIN"/>
    <property type="match status" value="1"/>
</dbReference>
<evidence type="ECO:0000256" key="12">
    <source>
        <dbReference type="SAM" id="Coils"/>
    </source>
</evidence>
<evidence type="ECO:0000256" key="9">
    <source>
        <dbReference type="ARBA" id="ARBA00052017"/>
    </source>
</evidence>
<dbReference type="NCBIfam" id="TIGR00042">
    <property type="entry name" value="RdgB/HAM1 family non-canonical purine NTP pyrophosphatase"/>
    <property type="match status" value="1"/>
</dbReference>
<dbReference type="EC" id="3.6.1.66" evidence="10"/>
<dbReference type="GO" id="GO:0009146">
    <property type="term" value="P:purine nucleoside triphosphate catabolic process"/>
    <property type="evidence" value="ECO:0007669"/>
    <property type="project" value="UniProtKB-UniRule"/>
</dbReference>
<dbReference type="GO" id="GO:0046872">
    <property type="term" value="F:metal ion binding"/>
    <property type="evidence" value="ECO:0007669"/>
    <property type="project" value="UniProtKB-KW"/>
</dbReference>
<dbReference type="EMBL" id="JAHOAX010000006">
    <property type="protein sequence ID" value="MBV3123328.1"/>
    <property type="molecule type" value="Genomic_DNA"/>
</dbReference>
<dbReference type="GO" id="GO:0000166">
    <property type="term" value="F:nucleotide binding"/>
    <property type="evidence" value="ECO:0007669"/>
    <property type="project" value="UniProtKB-KW"/>
</dbReference>
<dbReference type="Proteomes" id="UP000777173">
    <property type="component" value="Unassembled WGS sequence"/>
</dbReference>
<dbReference type="GO" id="GO:0035870">
    <property type="term" value="F:dITP diphosphatase activity"/>
    <property type="evidence" value="ECO:0007669"/>
    <property type="project" value="UniProtKB-UniRule"/>
</dbReference>
<name>A0A076INL4_9BACT</name>
<evidence type="ECO:0000256" key="7">
    <source>
        <dbReference type="ARBA" id="ARBA00023080"/>
    </source>
</evidence>
<comment type="catalytic activity">
    <reaction evidence="10">
        <text>ITP + H2O = IMP + diphosphate + H(+)</text>
        <dbReference type="Rhea" id="RHEA:29399"/>
        <dbReference type="ChEBI" id="CHEBI:15377"/>
        <dbReference type="ChEBI" id="CHEBI:15378"/>
        <dbReference type="ChEBI" id="CHEBI:33019"/>
        <dbReference type="ChEBI" id="CHEBI:58053"/>
        <dbReference type="ChEBI" id="CHEBI:61402"/>
        <dbReference type="EC" id="3.6.1.66"/>
    </reaction>
</comment>
<dbReference type="RefSeq" id="WP_038608343.1">
    <property type="nucleotide sequence ID" value="NZ_BQOA01000001.1"/>
</dbReference>
<evidence type="ECO:0000313" key="13">
    <source>
        <dbReference type="EMBL" id="GKH80464.1"/>
    </source>
</evidence>